<reference evidence="2" key="1">
    <citation type="submission" date="2020-05" db="EMBL/GenBank/DDBJ databases">
        <title>Mycena genomes resolve the evolution of fungal bioluminescence.</title>
        <authorList>
            <person name="Tsai I.J."/>
        </authorList>
    </citation>
    <scope>NUCLEOTIDE SEQUENCE</scope>
    <source>
        <strain evidence="2">CCC161011</strain>
    </source>
</reference>
<dbReference type="EMBL" id="JACAZI010000007">
    <property type="protein sequence ID" value="KAF7356351.1"/>
    <property type="molecule type" value="Genomic_DNA"/>
</dbReference>
<accession>A0A8H7D271</accession>
<evidence type="ECO:0000313" key="2">
    <source>
        <dbReference type="EMBL" id="KAF7356351.1"/>
    </source>
</evidence>
<sequence length="165" mass="18730">MPIIPDEPLEILASTVPASTTTGEIVIMILAVIFVAGLEYYASPLRLTHVLVAAIAATEKAYLEALEIGLISPSDVETAEMLSTLQLKVLKIREASLRNSRSYWKAFFGFLEGRTLTVQFCIWKVRDLNTHIEILKEEKLRKRNFNPKAVVVQSLRRRREYNDII</sequence>
<dbReference type="Proteomes" id="UP000620124">
    <property type="component" value="Unassembled WGS sequence"/>
</dbReference>
<protein>
    <submittedName>
        <fullName evidence="2">Uncharacterized protein</fullName>
    </submittedName>
</protein>
<feature type="transmembrane region" description="Helical" evidence="1">
    <location>
        <begin position="25"/>
        <end position="42"/>
    </location>
</feature>
<name>A0A8H7D271_9AGAR</name>
<organism evidence="2 3">
    <name type="scientific">Mycena venus</name>
    <dbReference type="NCBI Taxonomy" id="2733690"/>
    <lineage>
        <taxon>Eukaryota</taxon>
        <taxon>Fungi</taxon>
        <taxon>Dikarya</taxon>
        <taxon>Basidiomycota</taxon>
        <taxon>Agaricomycotina</taxon>
        <taxon>Agaricomycetes</taxon>
        <taxon>Agaricomycetidae</taxon>
        <taxon>Agaricales</taxon>
        <taxon>Marasmiineae</taxon>
        <taxon>Mycenaceae</taxon>
        <taxon>Mycena</taxon>
    </lineage>
</organism>
<evidence type="ECO:0000313" key="3">
    <source>
        <dbReference type="Proteomes" id="UP000620124"/>
    </source>
</evidence>
<comment type="caution">
    <text evidence="2">The sequence shown here is derived from an EMBL/GenBank/DDBJ whole genome shotgun (WGS) entry which is preliminary data.</text>
</comment>
<gene>
    <name evidence="2" type="ORF">MVEN_00967400</name>
</gene>
<evidence type="ECO:0000256" key="1">
    <source>
        <dbReference type="SAM" id="Phobius"/>
    </source>
</evidence>
<keyword evidence="3" id="KW-1185">Reference proteome</keyword>
<keyword evidence="1" id="KW-0472">Membrane</keyword>
<keyword evidence="1" id="KW-0812">Transmembrane</keyword>
<proteinExistence type="predicted"/>
<dbReference type="AlphaFoldDB" id="A0A8H7D271"/>
<dbReference type="OrthoDB" id="3035114at2759"/>
<keyword evidence="1" id="KW-1133">Transmembrane helix</keyword>